<evidence type="ECO:0000313" key="10">
    <source>
        <dbReference type="EMBL" id="KAJ3650957.1"/>
    </source>
</evidence>
<dbReference type="SMART" id="SM00868">
    <property type="entry name" value="zf-AD"/>
    <property type="match status" value="1"/>
</dbReference>
<dbReference type="SUPFAM" id="SSF57716">
    <property type="entry name" value="Glucocorticoid receptor-like (DNA-binding domain)"/>
    <property type="match status" value="1"/>
</dbReference>
<keyword evidence="1" id="KW-0479">Metal-binding</keyword>
<gene>
    <name evidence="10" type="ORF">Zmor_017030</name>
</gene>
<evidence type="ECO:0000313" key="11">
    <source>
        <dbReference type="Proteomes" id="UP001168821"/>
    </source>
</evidence>
<feature type="domain" description="C2H2-type" evidence="8">
    <location>
        <begin position="349"/>
        <end position="377"/>
    </location>
</feature>
<dbReference type="InterPro" id="IPR013087">
    <property type="entry name" value="Znf_C2H2_type"/>
</dbReference>
<dbReference type="InterPro" id="IPR006612">
    <property type="entry name" value="THAP_Znf"/>
</dbReference>
<reference evidence="10" key="1">
    <citation type="journal article" date="2023" name="G3 (Bethesda)">
        <title>Whole genome assemblies of Zophobas morio and Tenebrio molitor.</title>
        <authorList>
            <person name="Kaur S."/>
            <person name="Stinson S.A."/>
            <person name="diCenzo G.C."/>
        </authorList>
    </citation>
    <scope>NUCLEOTIDE SEQUENCE</scope>
    <source>
        <strain evidence="10">QUZm001</strain>
    </source>
</reference>
<proteinExistence type="predicted"/>
<keyword evidence="11" id="KW-1185">Reference proteome</keyword>
<dbReference type="SUPFAM" id="SSF57667">
    <property type="entry name" value="beta-beta-alpha zinc fingers"/>
    <property type="match status" value="2"/>
</dbReference>
<dbReference type="PROSITE" id="PS00028">
    <property type="entry name" value="ZINC_FINGER_C2H2_1"/>
    <property type="match status" value="3"/>
</dbReference>
<dbReference type="Gene3D" id="3.30.160.60">
    <property type="entry name" value="Classic Zinc Finger"/>
    <property type="match status" value="2"/>
</dbReference>
<accession>A0AA38I820</accession>
<evidence type="ECO:0000256" key="5">
    <source>
        <dbReference type="ARBA" id="ARBA00023125"/>
    </source>
</evidence>
<keyword evidence="3 6" id="KW-0863">Zinc-finger</keyword>
<dbReference type="Proteomes" id="UP001168821">
    <property type="component" value="Unassembled WGS sequence"/>
</dbReference>
<dbReference type="EMBL" id="JALNTZ010000005">
    <property type="protein sequence ID" value="KAJ3650957.1"/>
    <property type="molecule type" value="Genomic_DNA"/>
</dbReference>
<evidence type="ECO:0000256" key="4">
    <source>
        <dbReference type="ARBA" id="ARBA00022833"/>
    </source>
</evidence>
<dbReference type="PANTHER" id="PTHR24409:SF295">
    <property type="entry name" value="AZ2-RELATED"/>
    <property type="match status" value="1"/>
</dbReference>
<dbReference type="GO" id="GO:0000977">
    <property type="term" value="F:RNA polymerase II transcription regulatory region sequence-specific DNA binding"/>
    <property type="evidence" value="ECO:0007669"/>
    <property type="project" value="TreeGrafter"/>
</dbReference>
<evidence type="ECO:0000256" key="6">
    <source>
        <dbReference type="PROSITE-ProRule" id="PRU00042"/>
    </source>
</evidence>
<dbReference type="GO" id="GO:0008270">
    <property type="term" value="F:zinc ion binding"/>
    <property type="evidence" value="ECO:0007669"/>
    <property type="project" value="UniProtKB-KW"/>
</dbReference>
<dbReference type="GO" id="GO:0000981">
    <property type="term" value="F:DNA-binding transcription factor activity, RNA polymerase II-specific"/>
    <property type="evidence" value="ECO:0007669"/>
    <property type="project" value="TreeGrafter"/>
</dbReference>
<dbReference type="InterPro" id="IPR012934">
    <property type="entry name" value="Znf_AD"/>
</dbReference>
<dbReference type="GO" id="GO:0005634">
    <property type="term" value="C:nucleus"/>
    <property type="evidence" value="ECO:0007669"/>
    <property type="project" value="InterPro"/>
</dbReference>
<dbReference type="AlphaFoldDB" id="A0AA38I820"/>
<keyword evidence="5 7" id="KW-0238">DNA-binding</keyword>
<dbReference type="InterPro" id="IPR036236">
    <property type="entry name" value="Znf_C2H2_sf"/>
</dbReference>
<protein>
    <submittedName>
        <fullName evidence="10">Uncharacterized protein</fullName>
    </submittedName>
</protein>
<dbReference type="Pfam" id="PF00096">
    <property type="entry name" value="zf-C2H2"/>
    <property type="match status" value="2"/>
</dbReference>
<name>A0AA38I820_9CUCU</name>
<keyword evidence="4" id="KW-0862">Zinc</keyword>
<evidence type="ECO:0000256" key="2">
    <source>
        <dbReference type="ARBA" id="ARBA00022737"/>
    </source>
</evidence>
<dbReference type="PROSITE" id="PS50157">
    <property type="entry name" value="ZINC_FINGER_C2H2_2"/>
    <property type="match status" value="1"/>
</dbReference>
<evidence type="ECO:0000259" key="9">
    <source>
        <dbReference type="PROSITE" id="PS50950"/>
    </source>
</evidence>
<evidence type="ECO:0000256" key="1">
    <source>
        <dbReference type="ARBA" id="ARBA00022723"/>
    </source>
</evidence>
<dbReference type="Pfam" id="PF05485">
    <property type="entry name" value="THAP"/>
    <property type="match status" value="1"/>
</dbReference>
<organism evidence="10 11">
    <name type="scientific">Zophobas morio</name>
    <dbReference type="NCBI Taxonomy" id="2755281"/>
    <lineage>
        <taxon>Eukaryota</taxon>
        <taxon>Metazoa</taxon>
        <taxon>Ecdysozoa</taxon>
        <taxon>Arthropoda</taxon>
        <taxon>Hexapoda</taxon>
        <taxon>Insecta</taxon>
        <taxon>Pterygota</taxon>
        <taxon>Neoptera</taxon>
        <taxon>Endopterygota</taxon>
        <taxon>Coleoptera</taxon>
        <taxon>Polyphaga</taxon>
        <taxon>Cucujiformia</taxon>
        <taxon>Tenebrionidae</taxon>
        <taxon>Zophobas</taxon>
    </lineage>
</organism>
<feature type="domain" description="THAP-type" evidence="9">
    <location>
        <begin position="1"/>
        <end position="85"/>
    </location>
</feature>
<evidence type="ECO:0000256" key="3">
    <source>
        <dbReference type="ARBA" id="ARBA00022771"/>
    </source>
</evidence>
<dbReference type="PANTHER" id="PTHR24409">
    <property type="entry name" value="ZINC FINGER PROTEIN 142"/>
    <property type="match status" value="1"/>
</dbReference>
<keyword evidence="2" id="KW-0677">Repeat</keyword>
<comment type="caution">
    <text evidence="10">The sequence shown here is derived from an EMBL/GenBank/DDBJ whole genome shotgun (WGS) entry which is preliminary data.</text>
</comment>
<evidence type="ECO:0000256" key="7">
    <source>
        <dbReference type="PROSITE-ProRule" id="PRU00309"/>
    </source>
</evidence>
<dbReference type="SMART" id="SM00355">
    <property type="entry name" value="ZnF_C2H2"/>
    <property type="match status" value="4"/>
</dbReference>
<dbReference type="SMART" id="SM00980">
    <property type="entry name" value="THAP"/>
    <property type="match status" value="1"/>
</dbReference>
<sequence length="403" mass="46630">MPRTSIQCCVPRCPGTGKILHRFPIPEWESVIIKEWVKRIANIQLYRQEERRIYTFYRVCDLHFSEHCRVPDATRLKKGSLPTLRLPGFKGPSNAKTSIMKTVLKPLNNKVDFRTKNVDKENCPQPVAAKKPSFFVSLKTMSPHDHALQEVCRVCFKSLGENNFIRLCDKNKEMNLFKNMLAKILPELDQNMYPGIVICSLCENLIVSSWKLKEMCSNTGEKLKQIIEKEEYTLMCDGTLVITELTPYMKILMDHNYAQKCMSTKKEIVAVDDKPQSVAKFPKEKIWGKGPYLCDKCGFSCAAIAPFRYHLVKHNVRRKSLSALCEVCGKVCVSLHSLKKHLRFHQIIYKCTKCSKVFITFRSLQTHYRTTHRAFQQCKFCAKVVKRGRSMKAHLLLHKYGKN</sequence>
<evidence type="ECO:0000259" key="8">
    <source>
        <dbReference type="PROSITE" id="PS50157"/>
    </source>
</evidence>
<dbReference type="PROSITE" id="PS50950">
    <property type="entry name" value="ZF_THAP"/>
    <property type="match status" value="1"/>
</dbReference>